<comment type="caution">
    <text evidence="1">The sequence shown here is derived from an EMBL/GenBank/DDBJ whole genome shotgun (WGS) entry which is preliminary data.</text>
</comment>
<reference evidence="1 2" key="1">
    <citation type="submission" date="2019-08" db="EMBL/GenBank/DDBJ databases">
        <title>Whole genome of Aphis craccivora.</title>
        <authorList>
            <person name="Voronova N.V."/>
            <person name="Shulinski R.S."/>
            <person name="Bandarenka Y.V."/>
            <person name="Zhorov D.G."/>
            <person name="Warner D."/>
        </authorList>
    </citation>
    <scope>NUCLEOTIDE SEQUENCE [LARGE SCALE GENOMIC DNA]</scope>
    <source>
        <strain evidence="1">180601</strain>
        <tissue evidence="1">Whole Body</tissue>
    </source>
</reference>
<name>A0A6G0Y7H4_APHCR</name>
<dbReference type="PANTHER" id="PTHR34415:SF1">
    <property type="entry name" value="INTEGRASE CATALYTIC DOMAIN-CONTAINING PROTEIN"/>
    <property type="match status" value="1"/>
</dbReference>
<evidence type="ECO:0000313" key="1">
    <source>
        <dbReference type="EMBL" id="KAF0750624.1"/>
    </source>
</evidence>
<dbReference type="PANTHER" id="PTHR34415">
    <property type="entry name" value="INTEGRASE CATALYTIC DOMAIN-CONTAINING PROTEIN"/>
    <property type="match status" value="1"/>
</dbReference>
<sequence length="525" mass="60882">MDNEKVFEVLYNDETDSSDFDNEIDDPNYINNYCESEDSFEGVLALDSESDEHEGQKQIYSGPTIIEASDDDDHLYTAEDIEEGVIKKVTGPDCMCKMSCFSKIPEEQKQYFISYFNSIADKSKQDTFLAGLIETHKVQRHRSRLGERPPKTCSAKYKVKFNSTTLYICRKAFGSIFDVSKHVTDRIVQKVINNDFSPKDGRGKHNNRPNVNSQLIRSQIDTHINSFPARQSHYSRLKNGDTKYLSSDLSVATIYRLYLQKYEPIYWAAYSKGEAGMPKPIKKKQIQLERDLHIRKAEVFYTDLKKLTAEAKTNDTVEVISFDYQQNLPLPQSQLVRCIIRGSCGYNCSAQNKNKVLFQYLSTVVSTSTNKLKSIKHRYPEPGHSFLPCDRCFGHIEKKRRKVERVYLPQEYEDLVKNTNSRFNIIQVTQDMIYVTLMPIYHHYAKKVSANGISKEHYILEKSGQKLVLGEDIPKLYKEPIKIKKEKFDDVQQLATKYVPKEHQWFYLNLKTEDKNTTTIDSDNH</sequence>
<dbReference type="AlphaFoldDB" id="A0A6G0Y7H4"/>
<proteinExistence type="predicted"/>
<keyword evidence="2" id="KW-1185">Reference proteome</keyword>
<gene>
    <name evidence="1" type="ORF">FWK35_00013166</name>
</gene>
<organism evidence="1 2">
    <name type="scientific">Aphis craccivora</name>
    <name type="common">Cowpea aphid</name>
    <dbReference type="NCBI Taxonomy" id="307492"/>
    <lineage>
        <taxon>Eukaryota</taxon>
        <taxon>Metazoa</taxon>
        <taxon>Ecdysozoa</taxon>
        <taxon>Arthropoda</taxon>
        <taxon>Hexapoda</taxon>
        <taxon>Insecta</taxon>
        <taxon>Pterygota</taxon>
        <taxon>Neoptera</taxon>
        <taxon>Paraneoptera</taxon>
        <taxon>Hemiptera</taxon>
        <taxon>Sternorrhyncha</taxon>
        <taxon>Aphidomorpha</taxon>
        <taxon>Aphidoidea</taxon>
        <taxon>Aphididae</taxon>
        <taxon>Aphidini</taxon>
        <taxon>Aphis</taxon>
        <taxon>Aphis</taxon>
    </lineage>
</organism>
<protein>
    <submittedName>
        <fullName evidence="1">Uncharacterized protein</fullName>
    </submittedName>
</protein>
<dbReference type="EMBL" id="VUJU01005660">
    <property type="protein sequence ID" value="KAF0750624.1"/>
    <property type="molecule type" value="Genomic_DNA"/>
</dbReference>
<dbReference type="OrthoDB" id="6776127at2759"/>
<accession>A0A6G0Y7H4</accession>
<evidence type="ECO:0000313" key="2">
    <source>
        <dbReference type="Proteomes" id="UP000478052"/>
    </source>
</evidence>
<dbReference type="Proteomes" id="UP000478052">
    <property type="component" value="Unassembled WGS sequence"/>
</dbReference>